<feature type="compositionally biased region" description="Gly residues" evidence="2">
    <location>
        <begin position="764"/>
        <end position="778"/>
    </location>
</feature>
<evidence type="ECO:0000313" key="4">
    <source>
        <dbReference type="Proteomes" id="UP000006906"/>
    </source>
</evidence>
<feature type="region of interest" description="Disordered" evidence="2">
    <location>
        <begin position="554"/>
        <end position="613"/>
    </location>
</feature>
<reference evidence="3 4" key="1">
    <citation type="journal article" date="2007" name="Science">
        <title>The Chlamydomonas genome reveals the evolution of key animal and plant functions.</title>
        <authorList>
            <person name="Merchant S.S."/>
            <person name="Prochnik S.E."/>
            <person name="Vallon O."/>
            <person name="Harris E.H."/>
            <person name="Karpowicz S.J."/>
            <person name="Witman G.B."/>
            <person name="Terry A."/>
            <person name="Salamov A."/>
            <person name="Fritz-Laylin L.K."/>
            <person name="Marechal-Drouard L."/>
            <person name="Marshall W.F."/>
            <person name="Qu L.H."/>
            <person name="Nelson D.R."/>
            <person name="Sanderfoot A.A."/>
            <person name="Spalding M.H."/>
            <person name="Kapitonov V.V."/>
            <person name="Ren Q."/>
            <person name="Ferris P."/>
            <person name="Lindquist E."/>
            <person name="Shapiro H."/>
            <person name="Lucas S.M."/>
            <person name="Grimwood J."/>
            <person name="Schmutz J."/>
            <person name="Cardol P."/>
            <person name="Cerutti H."/>
            <person name="Chanfreau G."/>
            <person name="Chen C.L."/>
            <person name="Cognat V."/>
            <person name="Croft M.T."/>
            <person name="Dent R."/>
            <person name="Dutcher S."/>
            <person name="Fernandez E."/>
            <person name="Fukuzawa H."/>
            <person name="Gonzalez-Ballester D."/>
            <person name="Gonzalez-Halphen D."/>
            <person name="Hallmann A."/>
            <person name="Hanikenne M."/>
            <person name="Hippler M."/>
            <person name="Inwood W."/>
            <person name="Jabbari K."/>
            <person name="Kalanon M."/>
            <person name="Kuras R."/>
            <person name="Lefebvre P.A."/>
            <person name="Lemaire S.D."/>
            <person name="Lobanov A.V."/>
            <person name="Lohr M."/>
            <person name="Manuell A."/>
            <person name="Meier I."/>
            <person name="Mets L."/>
            <person name="Mittag M."/>
            <person name="Mittelmeier T."/>
            <person name="Moroney J.V."/>
            <person name="Moseley J."/>
            <person name="Napoli C."/>
            <person name="Nedelcu A.M."/>
            <person name="Niyogi K."/>
            <person name="Novoselov S.V."/>
            <person name="Paulsen I.T."/>
            <person name="Pazour G."/>
            <person name="Purton S."/>
            <person name="Ral J.P."/>
            <person name="Riano-Pachon D.M."/>
            <person name="Riekhof W."/>
            <person name="Rymarquis L."/>
            <person name="Schroda M."/>
            <person name="Stern D."/>
            <person name="Umen J."/>
            <person name="Willows R."/>
            <person name="Wilson N."/>
            <person name="Zimmer S.L."/>
            <person name="Allmer J."/>
            <person name="Balk J."/>
            <person name="Bisova K."/>
            <person name="Chen C.J."/>
            <person name="Elias M."/>
            <person name="Gendler K."/>
            <person name="Hauser C."/>
            <person name="Lamb M.R."/>
            <person name="Ledford H."/>
            <person name="Long J.C."/>
            <person name="Minagawa J."/>
            <person name="Page M.D."/>
            <person name="Pan J."/>
            <person name="Pootakham W."/>
            <person name="Roje S."/>
            <person name="Rose A."/>
            <person name="Stahlberg E."/>
            <person name="Terauchi A.M."/>
            <person name="Yang P."/>
            <person name="Ball S."/>
            <person name="Bowler C."/>
            <person name="Dieckmann C.L."/>
            <person name="Gladyshev V.N."/>
            <person name="Green P."/>
            <person name="Jorgensen R."/>
            <person name="Mayfield S."/>
            <person name="Mueller-Roeber B."/>
            <person name="Rajamani S."/>
            <person name="Sayre R.T."/>
            <person name="Brokstein P."/>
            <person name="Dubchak I."/>
            <person name="Goodstein D."/>
            <person name="Hornick L."/>
            <person name="Huang Y.W."/>
            <person name="Jhaveri J."/>
            <person name="Luo Y."/>
            <person name="Martinez D."/>
            <person name="Ngau W.C."/>
            <person name="Otillar B."/>
            <person name="Poliakov A."/>
            <person name="Porter A."/>
            <person name="Szajkowski L."/>
            <person name="Werner G."/>
            <person name="Zhou K."/>
            <person name="Grigoriev I.V."/>
            <person name="Rokhsar D.S."/>
            <person name="Grossman A.R."/>
        </authorList>
    </citation>
    <scope>NUCLEOTIDE SEQUENCE [LARGE SCALE GENOMIC DNA]</scope>
    <source>
        <strain evidence="4">CC-503</strain>
    </source>
</reference>
<keyword evidence="1" id="KW-0175">Coiled coil</keyword>
<evidence type="ECO:0000256" key="1">
    <source>
        <dbReference type="SAM" id="Coils"/>
    </source>
</evidence>
<accession>A0A2K3CYR3</accession>
<evidence type="ECO:0000256" key="2">
    <source>
        <dbReference type="SAM" id="MobiDB-lite"/>
    </source>
</evidence>
<feature type="region of interest" description="Disordered" evidence="2">
    <location>
        <begin position="466"/>
        <end position="503"/>
    </location>
</feature>
<feature type="compositionally biased region" description="Low complexity" evidence="2">
    <location>
        <begin position="187"/>
        <end position="207"/>
    </location>
</feature>
<feature type="compositionally biased region" description="Low complexity" evidence="2">
    <location>
        <begin position="466"/>
        <end position="481"/>
    </location>
</feature>
<feature type="region of interest" description="Disordered" evidence="2">
    <location>
        <begin position="675"/>
        <end position="742"/>
    </location>
</feature>
<dbReference type="EMBL" id="CM008975">
    <property type="protein sequence ID" value="PNW73412.1"/>
    <property type="molecule type" value="Genomic_DNA"/>
</dbReference>
<dbReference type="InParanoid" id="A0A2K3CYR3"/>
<protein>
    <submittedName>
        <fullName evidence="3">Uncharacterized protein</fullName>
    </submittedName>
</protein>
<sequence length="922" mass="90999">MALAQSHGAGLLLRPSTPRAGAAAASWNVSDTGHLFAAAPGALEGAAFPTARQLGGSAVRLYRIHTQPGPTHSAECSGAVSANAASTAAPSATAALALPPVARATAAWAPGAPRLPSSTSTCLPNTAISAPNADGFFAAPHSGWSQHTQPQRLRASASLRLPRALASTLTDLLGLSTPDLCHGVAWSSPPSSSAPTSTSSTSASPPSHTVTVKAPAASSGCGLRLRHRRSSYGATAGGGGGTLCLQLVCGGRGRESTRVRSASATPGGPTIPEGAALHQDQPAPAALAAAAAAAGPGSAAGTSPLRALSAASGAAAAAAVPAAEQSCTRRPPTLLVALSSCGGHGRQEPVLVAATLRKVTIRGASGGNAAGVAAASVPTHAQPATPNVAHEGHSDSAFPAMPAAASAAFVSAAGVHTVAATGTGSSSQAPVQPHGPGRSGYDRRCVRVWLRLHDLASVAPAATTTAAAASSGESESLNGEAAGERQQQRQQQQQQQQPEEGPWVTGYDVFVSVGGRHVLLLLHTAATPAEAAAHAAAAATAATCSTAKAAAAAPSAATPVASQDPAVSVASGEEGEPMAAQGQGPAGRGHMPGGNVDTASEDEAMPDWSAPPLPHQLQLRMALSSPPSFSGWGSVTTSGPAAAAAAPAPAGAAASGLALPALVVGVKRLSDPDGAVTHDGAARRQRAFPRDPSASGADAGSIRSGGFGPISGGGPALDEGLCLSPLPSPAHDHDAAAEAAADASAAAGPMGMDTAIGHIGAAGGAGDRGAEGVVGGAKGSRSGHDSGASGCDECAVMRSPRSVAEAALLGVAAIHSAQAEAEELRAELEAARRAQRAAEGTVDRLRGELRTRVSMERCALKRIEEILESQHAALREAQARAREAGEAAELMRAQLAAEVAARGAAERRVWDFRALAERAMQI</sequence>
<gene>
    <name evidence="3" type="ORF">CHLRE_14g631000v5</name>
</gene>
<organism evidence="3 4">
    <name type="scientific">Chlamydomonas reinhardtii</name>
    <name type="common">Chlamydomonas smithii</name>
    <dbReference type="NCBI Taxonomy" id="3055"/>
    <lineage>
        <taxon>Eukaryota</taxon>
        <taxon>Viridiplantae</taxon>
        <taxon>Chlorophyta</taxon>
        <taxon>core chlorophytes</taxon>
        <taxon>Chlorophyceae</taxon>
        <taxon>CS clade</taxon>
        <taxon>Chlamydomonadales</taxon>
        <taxon>Chlamydomonadaceae</taxon>
        <taxon>Chlamydomonas</taxon>
    </lineage>
</organism>
<dbReference type="Proteomes" id="UP000006906">
    <property type="component" value="Chromosome 14"/>
</dbReference>
<proteinExistence type="predicted"/>
<feature type="region of interest" description="Disordered" evidence="2">
    <location>
        <begin position="764"/>
        <end position="789"/>
    </location>
</feature>
<dbReference type="AlphaFoldDB" id="A0A2K3CYR3"/>
<feature type="region of interest" description="Disordered" evidence="2">
    <location>
        <begin position="421"/>
        <end position="440"/>
    </location>
</feature>
<dbReference type="KEGG" id="cre:CHLRE_14g631000v5"/>
<dbReference type="RefSeq" id="XP_042917073.1">
    <property type="nucleotide sequence ID" value="XM_043070400.1"/>
</dbReference>
<dbReference type="GeneID" id="5718353"/>
<dbReference type="Gramene" id="PNW73412">
    <property type="protein sequence ID" value="PNW73412"/>
    <property type="gene ID" value="CHLRE_14g631000v5"/>
</dbReference>
<feature type="coiled-coil region" evidence="1">
    <location>
        <begin position="814"/>
        <end position="894"/>
    </location>
</feature>
<feature type="region of interest" description="Disordered" evidence="2">
    <location>
        <begin position="186"/>
        <end position="220"/>
    </location>
</feature>
<evidence type="ECO:0000313" key="3">
    <source>
        <dbReference type="EMBL" id="PNW73412.1"/>
    </source>
</evidence>
<feature type="compositionally biased region" description="Gly residues" evidence="2">
    <location>
        <begin position="703"/>
        <end position="715"/>
    </location>
</feature>
<dbReference type="ExpressionAtlas" id="A0A2K3CYR3">
    <property type="expression patterns" value="baseline"/>
</dbReference>
<feature type="region of interest" description="Disordered" evidence="2">
    <location>
        <begin position="256"/>
        <end position="276"/>
    </location>
</feature>
<dbReference type="PaxDb" id="3055-EDP03680"/>
<dbReference type="OrthoDB" id="10659001at2759"/>
<keyword evidence="4" id="KW-1185">Reference proteome</keyword>
<name>A0A2K3CYR3_CHLRE</name>
<feature type="compositionally biased region" description="Low complexity" evidence="2">
    <location>
        <begin position="488"/>
        <end position="497"/>
    </location>
</feature>